<reference evidence="11" key="2">
    <citation type="submission" date="2025-08" db="UniProtKB">
        <authorList>
            <consortium name="Ensembl"/>
        </authorList>
    </citation>
    <scope>IDENTIFICATION</scope>
</reference>
<comment type="similarity">
    <text evidence="7">Belongs to the protein-tyrosine phosphatase family. Non-receptor class 4 subfamily.</text>
</comment>
<dbReference type="AlphaFoldDB" id="A0A8B9T2J9"/>
<evidence type="ECO:0000259" key="10">
    <source>
        <dbReference type="PROSITE" id="PS50056"/>
    </source>
</evidence>
<dbReference type="SMART" id="SM00404">
    <property type="entry name" value="PTPc_motif"/>
    <property type="match status" value="1"/>
</dbReference>
<reference evidence="11" key="1">
    <citation type="submission" date="2019-08" db="EMBL/GenBank/DDBJ databases">
        <title>Three high-quality genomes provides insights into domestication of ducks.</title>
        <authorList>
            <person name="Hou Z.C."/>
            <person name="Zhu F."/>
            <person name="Yin Z.T."/>
            <person name="Zhang F."/>
        </authorList>
    </citation>
    <scope>NUCLEOTIDE SEQUENCE [LARGE SCALE GENOMIC DNA]</scope>
</reference>
<accession>A0A8B9T2J9</accession>
<dbReference type="Pfam" id="PF00102">
    <property type="entry name" value="Y_phosphatase"/>
    <property type="match status" value="1"/>
</dbReference>
<dbReference type="GO" id="GO:0050852">
    <property type="term" value="P:T cell receptor signaling pathway"/>
    <property type="evidence" value="ECO:0007669"/>
    <property type="project" value="TreeGrafter"/>
</dbReference>
<dbReference type="GO" id="GO:0005737">
    <property type="term" value="C:cytoplasm"/>
    <property type="evidence" value="ECO:0007669"/>
    <property type="project" value="UniProtKB-SubCell"/>
</dbReference>
<proteinExistence type="inferred from homology"/>
<evidence type="ECO:0000256" key="3">
    <source>
        <dbReference type="ARBA" id="ARBA00022490"/>
    </source>
</evidence>
<evidence type="ECO:0000313" key="11">
    <source>
        <dbReference type="Ensembl" id="ENSAPLP00020014811.1"/>
    </source>
</evidence>
<dbReference type="Gene3D" id="3.90.190.10">
    <property type="entry name" value="Protein tyrosine phosphatase superfamily"/>
    <property type="match status" value="1"/>
</dbReference>
<dbReference type="PROSITE" id="PS00383">
    <property type="entry name" value="TYR_PHOSPHATASE_1"/>
    <property type="match status" value="1"/>
</dbReference>
<evidence type="ECO:0000256" key="8">
    <source>
        <dbReference type="SAM" id="MobiDB-lite"/>
    </source>
</evidence>
<sequence>MLYVLYKCIISLQKPTCLSLLWALPQHTLSILQKSVLNTSAVTCSILLSQKLKRQSTKYRSDKIYPTAASEHPENIKKNRYKDILPFDHSRVELSLITSDADSHYINANFIKGVYGPRAYIATQGPLSTTVIDFWRMIWEYEVLIVIMACMEFEMGKKKCERYWADLGESSLQCGPFSIACEAEEKKNEYVIRTLKVTLNEVTLFSSCRKPAPVHQFHYQNWPDHDVPSSINPILELICEVRCYQPDDSIPICIHCSAGCGRTGVICAIDYTQKLLKDGIVPVNFSIFSLIQEMRTQRPSIVQTKEQYKLVYDAVIELFKRQIKALDAQEDSDQNVRQHFSPVVQNEASLVSLSAKGEHGSSGGRVPPIRPAISFGTLNFSNSRNAAAAEMWGTRDALQKHHSLEFSSRSSGQLLVDLELQRAGKKGAHGKAPLTRTTSTPFVLEQQGETWACDGGDVEPISSSQSPNASYSSFQEKQQDGFSPVELNHSSQVAEAPPGHRNCGQCPYHFFCSAEDPYFSSLSPEDPPSPVLAAGQDTQGPPCMVASSPPPRPASPHIHHPSAGRTSPLSECYWSCWLLRVLGAGRGGEHSPLASSRALAALQPPAGDQLGRASHSFIPPYIFPIKTDNAFRAAGFWGSRYTAVSPWYSSHGEARTDADQFLEQGNLSRKLPEVVFFEEPRPKTTPF</sequence>
<dbReference type="PANTHER" id="PTHR45983:SF1">
    <property type="entry name" value="TYROSINE-PROTEIN PHOSPHATASE NON-RECEPTOR TYPE 22"/>
    <property type="match status" value="1"/>
</dbReference>
<evidence type="ECO:0000256" key="5">
    <source>
        <dbReference type="ARBA" id="ARBA00022801"/>
    </source>
</evidence>
<feature type="domain" description="Tyrosine specific protein phosphatases" evidence="10">
    <location>
        <begin position="232"/>
        <end position="309"/>
    </location>
</feature>
<organism evidence="11 12">
    <name type="scientific">Anas platyrhynchos</name>
    <name type="common">Mallard</name>
    <name type="synonym">Anas boschas</name>
    <dbReference type="NCBI Taxonomy" id="8839"/>
    <lineage>
        <taxon>Eukaryota</taxon>
        <taxon>Metazoa</taxon>
        <taxon>Chordata</taxon>
        <taxon>Craniata</taxon>
        <taxon>Vertebrata</taxon>
        <taxon>Euteleostomi</taxon>
        <taxon>Archelosauria</taxon>
        <taxon>Archosauria</taxon>
        <taxon>Dinosauria</taxon>
        <taxon>Saurischia</taxon>
        <taxon>Theropoda</taxon>
        <taxon>Coelurosauria</taxon>
        <taxon>Aves</taxon>
        <taxon>Neognathae</taxon>
        <taxon>Galloanserae</taxon>
        <taxon>Anseriformes</taxon>
        <taxon>Anatidae</taxon>
        <taxon>Anatinae</taxon>
        <taxon>Anas</taxon>
    </lineage>
</organism>
<dbReference type="PRINTS" id="PR00700">
    <property type="entry name" value="PRTYPHPHTASE"/>
</dbReference>
<dbReference type="FunFam" id="3.90.190.10:FF:000045">
    <property type="entry name" value="Tyrosine-protein phosphatase non-receptor type 12"/>
    <property type="match status" value="1"/>
</dbReference>
<feature type="compositionally biased region" description="Low complexity" evidence="8">
    <location>
        <begin position="462"/>
        <end position="473"/>
    </location>
</feature>
<dbReference type="SUPFAM" id="SSF52799">
    <property type="entry name" value="(Phosphotyrosine protein) phosphatases II"/>
    <property type="match status" value="1"/>
</dbReference>
<dbReference type="GO" id="GO:0050868">
    <property type="term" value="P:negative regulation of T cell activation"/>
    <property type="evidence" value="ECO:0007669"/>
    <property type="project" value="TreeGrafter"/>
</dbReference>
<keyword evidence="4" id="KW-0597">Phosphoprotein</keyword>
<feature type="region of interest" description="Disordered" evidence="8">
    <location>
        <begin position="453"/>
        <end position="498"/>
    </location>
</feature>
<comment type="subcellular location">
    <subcellularLocation>
        <location evidence="1">Cytoplasm</location>
    </subcellularLocation>
</comment>
<protein>
    <recommendedName>
        <fullName evidence="2">protein-tyrosine-phosphatase</fullName>
        <ecNumber evidence="2">3.1.3.48</ecNumber>
    </recommendedName>
</protein>
<dbReference type="GO" id="GO:0004726">
    <property type="term" value="F:non-membrane spanning protein tyrosine phosphatase activity"/>
    <property type="evidence" value="ECO:0007669"/>
    <property type="project" value="InterPro"/>
</dbReference>
<dbReference type="SMART" id="SM00194">
    <property type="entry name" value="PTPc"/>
    <property type="match status" value="1"/>
</dbReference>
<evidence type="ECO:0000259" key="9">
    <source>
        <dbReference type="PROSITE" id="PS50055"/>
    </source>
</evidence>
<evidence type="ECO:0000256" key="6">
    <source>
        <dbReference type="ARBA" id="ARBA00022912"/>
    </source>
</evidence>
<dbReference type="InterPro" id="IPR029021">
    <property type="entry name" value="Prot-tyrosine_phosphatase-like"/>
</dbReference>
<keyword evidence="5" id="KW-0378">Hydrolase</keyword>
<dbReference type="InterPro" id="IPR000242">
    <property type="entry name" value="PTP_cat"/>
</dbReference>
<dbReference type="InterPro" id="IPR016130">
    <property type="entry name" value="Tyr_Pase_AS"/>
</dbReference>
<dbReference type="PROSITE" id="PS50056">
    <property type="entry name" value="TYR_PHOSPHATASE_2"/>
    <property type="match status" value="1"/>
</dbReference>
<feature type="region of interest" description="Disordered" evidence="8">
    <location>
        <begin position="521"/>
        <end position="567"/>
    </location>
</feature>
<evidence type="ECO:0000256" key="7">
    <source>
        <dbReference type="ARBA" id="ARBA00034734"/>
    </source>
</evidence>
<dbReference type="InterPro" id="IPR003595">
    <property type="entry name" value="Tyr_Pase_cat"/>
</dbReference>
<keyword evidence="6" id="KW-0904">Protein phosphatase</keyword>
<feature type="domain" description="Tyrosine-protein phosphatase" evidence="9">
    <location>
        <begin position="48"/>
        <end position="318"/>
    </location>
</feature>
<dbReference type="Ensembl" id="ENSAPLT00020015954.1">
    <property type="protein sequence ID" value="ENSAPLP00020014811.1"/>
    <property type="gene ID" value="ENSAPLG00020010762.1"/>
</dbReference>
<evidence type="ECO:0000256" key="4">
    <source>
        <dbReference type="ARBA" id="ARBA00022553"/>
    </source>
</evidence>
<dbReference type="PROSITE" id="PS50055">
    <property type="entry name" value="TYR_PHOSPHATASE_PTP"/>
    <property type="match status" value="1"/>
</dbReference>
<name>A0A8B9T2J9_ANAPL</name>
<evidence type="ECO:0000313" key="12">
    <source>
        <dbReference type="Proteomes" id="UP000694400"/>
    </source>
</evidence>
<reference evidence="11" key="3">
    <citation type="submission" date="2025-09" db="UniProtKB">
        <authorList>
            <consortium name="Ensembl"/>
        </authorList>
    </citation>
    <scope>IDENTIFICATION</scope>
</reference>
<dbReference type="Proteomes" id="UP000694400">
    <property type="component" value="Chromosome 26"/>
</dbReference>
<dbReference type="InterPro" id="IPR047170">
    <property type="entry name" value="PTN12/18/22"/>
</dbReference>
<dbReference type="InterPro" id="IPR000387">
    <property type="entry name" value="Tyr_Pase_dom"/>
</dbReference>
<dbReference type="GO" id="GO:0005634">
    <property type="term" value="C:nucleus"/>
    <property type="evidence" value="ECO:0007669"/>
    <property type="project" value="TreeGrafter"/>
</dbReference>
<evidence type="ECO:0000256" key="1">
    <source>
        <dbReference type="ARBA" id="ARBA00004496"/>
    </source>
</evidence>
<evidence type="ECO:0000256" key="2">
    <source>
        <dbReference type="ARBA" id="ARBA00013064"/>
    </source>
</evidence>
<keyword evidence="3" id="KW-0963">Cytoplasm</keyword>
<dbReference type="PANTHER" id="PTHR45983">
    <property type="entry name" value="TYROSINE PHOSPHATSE N18, PUTATIVE-RELATED"/>
    <property type="match status" value="1"/>
</dbReference>
<dbReference type="EC" id="3.1.3.48" evidence="2"/>